<dbReference type="RefSeq" id="WP_377478408.1">
    <property type="nucleotide sequence ID" value="NZ_JBHUNT010000001.1"/>
</dbReference>
<reference evidence="3" key="1">
    <citation type="journal article" date="2019" name="Int. J. Syst. Evol. Microbiol.">
        <title>The Global Catalogue of Microorganisms (GCM) 10K type strain sequencing project: providing services to taxonomists for standard genome sequencing and annotation.</title>
        <authorList>
            <consortium name="The Broad Institute Genomics Platform"/>
            <consortium name="The Broad Institute Genome Sequencing Center for Infectious Disease"/>
            <person name="Wu L."/>
            <person name="Ma J."/>
        </authorList>
    </citation>
    <scope>NUCLEOTIDE SEQUENCE [LARGE SCALE GENOMIC DNA]</scope>
    <source>
        <strain evidence="3">IBRC-M 10906</strain>
    </source>
</reference>
<name>A0ABW5WH58_9PSEU</name>
<evidence type="ECO:0000259" key="1">
    <source>
        <dbReference type="PROSITE" id="PS50801"/>
    </source>
</evidence>
<dbReference type="EMBL" id="JBHUOF010000034">
    <property type="protein sequence ID" value="MFD2801686.1"/>
    <property type="molecule type" value="Genomic_DNA"/>
</dbReference>
<dbReference type="CDD" id="cd07043">
    <property type="entry name" value="STAS_anti-anti-sigma_factors"/>
    <property type="match status" value="1"/>
</dbReference>
<accession>A0ABW5WH58</accession>
<sequence>MIAAQGELDLQTTPLLTRAFLTYRHQRLVLDLAPVTFCGVAGARALHTLSLIEDHVALAASHPVRRVLEITGLGSSLRQYPAMADAVRAVLPAS</sequence>
<gene>
    <name evidence="2" type="ORF">ACFS2C_20045</name>
</gene>
<keyword evidence="3" id="KW-1185">Reference proteome</keyword>
<proteinExistence type="predicted"/>
<dbReference type="Gene3D" id="3.30.750.24">
    <property type="entry name" value="STAS domain"/>
    <property type="match status" value="1"/>
</dbReference>
<comment type="caution">
    <text evidence="2">The sequence shown here is derived from an EMBL/GenBank/DDBJ whole genome shotgun (WGS) entry which is preliminary data.</text>
</comment>
<dbReference type="SUPFAM" id="SSF52091">
    <property type="entry name" value="SpoIIaa-like"/>
    <property type="match status" value="1"/>
</dbReference>
<feature type="domain" description="STAS" evidence="1">
    <location>
        <begin position="1"/>
        <end position="90"/>
    </location>
</feature>
<dbReference type="PROSITE" id="PS50801">
    <property type="entry name" value="STAS"/>
    <property type="match status" value="1"/>
</dbReference>
<evidence type="ECO:0000313" key="3">
    <source>
        <dbReference type="Proteomes" id="UP001597478"/>
    </source>
</evidence>
<dbReference type="Proteomes" id="UP001597478">
    <property type="component" value="Unassembled WGS sequence"/>
</dbReference>
<evidence type="ECO:0000313" key="2">
    <source>
        <dbReference type="EMBL" id="MFD2801686.1"/>
    </source>
</evidence>
<protein>
    <submittedName>
        <fullName evidence="2">STAS domain-containing protein</fullName>
    </submittedName>
</protein>
<organism evidence="2 3">
    <name type="scientific">Prauserella oleivorans</name>
    <dbReference type="NCBI Taxonomy" id="1478153"/>
    <lineage>
        <taxon>Bacteria</taxon>
        <taxon>Bacillati</taxon>
        <taxon>Actinomycetota</taxon>
        <taxon>Actinomycetes</taxon>
        <taxon>Pseudonocardiales</taxon>
        <taxon>Pseudonocardiaceae</taxon>
        <taxon>Prauserella</taxon>
    </lineage>
</organism>
<dbReference type="InterPro" id="IPR002645">
    <property type="entry name" value="STAS_dom"/>
</dbReference>
<dbReference type="InterPro" id="IPR036513">
    <property type="entry name" value="STAS_dom_sf"/>
</dbReference>